<dbReference type="GO" id="GO:0003796">
    <property type="term" value="F:lysozyme activity"/>
    <property type="evidence" value="ECO:0007669"/>
    <property type="project" value="InterPro"/>
</dbReference>
<dbReference type="InterPro" id="IPR036365">
    <property type="entry name" value="PGBD-like_sf"/>
</dbReference>
<dbReference type="Gene3D" id="1.10.101.10">
    <property type="entry name" value="PGBD-like superfamily/PGBD"/>
    <property type="match status" value="3"/>
</dbReference>
<dbReference type="Gene3D" id="1.10.530.40">
    <property type="match status" value="1"/>
</dbReference>
<evidence type="ECO:0000256" key="2">
    <source>
        <dbReference type="ARBA" id="ARBA00022638"/>
    </source>
</evidence>
<dbReference type="InterPro" id="IPR002477">
    <property type="entry name" value="Peptidoglycan-bd-like"/>
</dbReference>
<dbReference type="GO" id="GO:0031640">
    <property type="term" value="P:killing of cells of another organism"/>
    <property type="evidence" value="ECO:0007669"/>
    <property type="project" value="UniProtKB-KW"/>
</dbReference>
<name>A0A401FVB7_9BACT</name>
<dbReference type="InterPro" id="IPR023347">
    <property type="entry name" value="Lysozyme_dom_sf"/>
</dbReference>
<dbReference type="SUPFAM" id="SSF47090">
    <property type="entry name" value="PGBD-like"/>
    <property type="match status" value="3"/>
</dbReference>
<proteinExistence type="predicted"/>
<dbReference type="SUPFAM" id="SSF53955">
    <property type="entry name" value="Lysozyme-like"/>
    <property type="match status" value="1"/>
</dbReference>
<evidence type="ECO:0000256" key="3">
    <source>
        <dbReference type="SAM" id="MobiDB-lite"/>
    </source>
</evidence>
<evidence type="ECO:0000313" key="6">
    <source>
        <dbReference type="Proteomes" id="UP000288096"/>
    </source>
</evidence>
<feature type="domain" description="Peptidoglycan binding-like" evidence="4">
    <location>
        <begin position="118"/>
        <end position="171"/>
    </location>
</feature>
<dbReference type="InterPro" id="IPR036366">
    <property type="entry name" value="PGBDSf"/>
</dbReference>
<feature type="domain" description="Peptidoglycan binding-like" evidence="4">
    <location>
        <begin position="21"/>
        <end position="74"/>
    </location>
</feature>
<evidence type="ECO:0000259" key="4">
    <source>
        <dbReference type="Pfam" id="PF01471"/>
    </source>
</evidence>
<protein>
    <recommendedName>
        <fullName evidence="4">Peptidoglycan binding-like domain-containing protein</fullName>
    </recommendedName>
</protein>
<dbReference type="Proteomes" id="UP000288096">
    <property type="component" value="Unassembled WGS sequence"/>
</dbReference>
<feature type="region of interest" description="Disordered" evidence="3">
    <location>
        <begin position="80"/>
        <end position="116"/>
    </location>
</feature>
<reference evidence="6" key="1">
    <citation type="submission" date="2017-11" db="EMBL/GenBank/DDBJ databases">
        <authorList>
            <person name="Watanabe M."/>
            <person name="Kojima H."/>
        </authorList>
    </citation>
    <scope>NUCLEOTIDE SEQUENCE [LARGE SCALE GENOMIC DNA]</scope>
    <source>
        <strain evidence="6">Tokyo 01</strain>
    </source>
</reference>
<dbReference type="RefSeq" id="WP_124328260.1">
    <property type="nucleotide sequence ID" value="NZ_BEXT01000001.1"/>
</dbReference>
<keyword evidence="2" id="KW-0081">Bacteriolytic enzyme</keyword>
<sequence length="472" mass="51504">MPYPTLRLKDGFASQSPELRDDVKRLQSALIRAGYDLDADGQFGRGTEDAVRVFQRTCGLTADGIAGPKTWQLLEPFMKAPETPHEPDTDDTAGESPVSYPTLRLRDGSASQSPELRDDVERLQNALIRAGYDLDADGQFGRGTGAAVRAFQRTHGQVADGIVGPKTWQTLEPFMKAPETPQKPDADDTAYPALQLKDGFASESPELRDDVKRLQSALILAGYDLDSDGLFGRGTEDAVKAFQRTHGQVADGIVGPKTWQTLEPFMKTPDTPQKPDTNDAADVLPGFHGDLSWVHDREGHAGKTYWPGGASGVTLDPGVDLGHASPSLIEAAYKSLLSAEQYTAVKSVLGIKGQAAKQALRNNATLRSVRISRSQADGIFKYAAKPYWEAIVRRFPTIREQSSPASVQTVMLSLSYNRGAGNRNLNVLSQPIKNKNWLKVADLVGAMQQNHSLAGIRKRRRMEANLIRSELA</sequence>
<reference evidence="6" key="2">
    <citation type="submission" date="2019-01" db="EMBL/GenBank/DDBJ databases">
        <title>Genome sequence of Desulfonema ishimotonii strain Tokyo 01.</title>
        <authorList>
            <person name="Fukui M."/>
        </authorList>
    </citation>
    <scope>NUCLEOTIDE SEQUENCE [LARGE SCALE GENOMIC DNA]</scope>
    <source>
        <strain evidence="6">Tokyo 01</strain>
    </source>
</reference>
<organism evidence="5 6">
    <name type="scientific">Desulfonema ishimotonii</name>
    <dbReference type="NCBI Taxonomy" id="45657"/>
    <lineage>
        <taxon>Bacteria</taxon>
        <taxon>Pseudomonadati</taxon>
        <taxon>Thermodesulfobacteriota</taxon>
        <taxon>Desulfobacteria</taxon>
        <taxon>Desulfobacterales</taxon>
        <taxon>Desulfococcaceae</taxon>
        <taxon>Desulfonema</taxon>
    </lineage>
</organism>
<dbReference type="OrthoDB" id="9778545at2"/>
<evidence type="ECO:0000313" key="5">
    <source>
        <dbReference type="EMBL" id="GBC60909.1"/>
    </source>
</evidence>
<accession>A0A401FVB7</accession>
<feature type="domain" description="Peptidoglycan binding-like" evidence="4">
    <location>
        <begin position="209"/>
        <end position="262"/>
    </location>
</feature>
<keyword evidence="6" id="KW-1185">Reference proteome</keyword>
<keyword evidence="1" id="KW-0929">Antimicrobial</keyword>
<dbReference type="Pfam" id="PF01471">
    <property type="entry name" value="PG_binding_1"/>
    <property type="match status" value="3"/>
</dbReference>
<gene>
    <name evidence="5" type="ORF">DENIS_1869</name>
</gene>
<dbReference type="InterPro" id="IPR023346">
    <property type="entry name" value="Lysozyme-like_dom_sf"/>
</dbReference>
<evidence type="ECO:0000256" key="1">
    <source>
        <dbReference type="ARBA" id="ARBA00022529"/>
    </source>
</evidence>
<dbReference type="EMBL" id="BEXT01000001">
    <property type="protein sequence ID" value="GBC60909.1"/>
    <property type="molecule type" value="Genomic_DNA"/>
</dbReference>
<dbReference type="GO" id="GO:0042742">
    <property type="term" value="P:defense response to bacterium"/>
    <property type="evidence" value="ECO:0007669"/>
    <property type="project" value="UniProtKB-KW"/>
</dbReference>
<dbReference type="AlphaFoldDB" id="A0A401FVB7"/>
<comment type="caution">
    <text evidence="5">The sequence shown here is derived from an EMBL/GenBank/DDBJ whole genome shotgun (WGS) entry which is preliminary data.</text>
</comment>